<dbReference type="GeneID" id="55009848"/>
<reference evidence="1 2" key="1">
    <citation type="submission" date="2018-12" db="EMBL/GenBank/DDBJ databases">
        <authorList>
            <person name="Lieu J.K."/>
            <person name="Tian C.Z."/>
            <person name="Hsaio W.J."/>
            <person name="Shaffer C.D."/>
            <person name="Weston-Hafer K.A."/>
            <person name="Russell D.A."/>
            <person name="Pope W.H."/>
            <person name="Jacobs-Sera D."/>
            <person name="Hendrix R.W."/>
            <person name="Hatfull G.F."/>
        </authorList>
    </citation>
    <scope>NUCLEOTIDE SEQUENCE [LARGE SCALE GENOMIC DNA]</scope>
</reference>
<gene>
    <name evidence="1" type="primary">70</name>
    <name evidence="1" type="ORF">SEA_HIYAA_70</name>
</gene>
<evidence type="ECO:0000313" key="1">
    <source>
        <dbReference type="EMBL" id="AZS06709.1"/>
    </source>
</evidence>
<accession>A0A3S9U922</accession>
<proteinExistence type="predicted"/>
<dbReference type="KEGG" id="vg:55009848"/>
<organism evidence="1 2">
    <name type="scientific">Streptomyces phage Hiyaa</name>
    <dbReference type="NCBI Taxonomy" id="2499072"/>
    <lineage>
        <taxon>Viruses</taxon>
        <taxon>Duplodnaviria</taxon>
        <taxon>Heunggongvirae</taxon>
        <taxon>Uroviricota</taxon>
        <taxon>Caudoviricetes</taxon>
        <taxon>Hiyaavirus</taxon>
        <taxon>Hiyaavirus hiyaa</taxon>
    </lineage>
</organism>
<sequence>MVLNVDDWVETKNGNIALVVARKSRRVVTLYTIEDHELHEDVSVDVISGCFPNVYRLRNAAPV</sequence>
<name>A0A3S9U922_9CAUD</name>
<evidence type="ECO:0000313" key="2">
    <source>
        <dbReference type="Proteomes" id="UP000287372"/>
    </source>
</evidence>
<dbReference type="Proteomes" id="UP000287372">
    <property type="component" value="Segment"/>
</dbReference>
<keyword evidence="2" id="KW-1185">Reference proteome</keyword>
<protein>
    <submittedName>
        <fullName evidence="1">Uncharacterized protein</fullName>
    </submittedName>
</protein>
<dbReference type="EMBL" id="MK279841">
    <property type="protein sequence ID" value="AZS06709.1"/>
    <property type="molecule type" value="Genomic_DNA"/>
</dbReference>
<dbReference type="RefSeq" id="YP_009818505.1">
    <property type="nucleotide sequence ID" value="NC_048139.1"/>
</dbReference>